<dbReference type="Proteomes" id="UP000236959">
    <property type="component" value="Unassembled WGS sequence"/>
</dbReference>
<accession>A0A2S3ULG2</accession>
<keyword evidence="4" id="KW-0973">c-di-GMP</keyword>
<feature type="domain" description="EAL" evidence="10">
    <location>
        <begin position="267"/>
        <end position="523"/>
    </location>
</feature>
<evidence type="ECO:0000256" key="3">
    <source>
        <dbReference type="ARBA" id="ARBA00022475"/>
    </source>
</evidence>
<dbReference type="Pfam" id="PF12792">
    <property type="entry name" value="CSS-motif"/>
    <property type="match status" value="1"/>
</dbReference>
<keyword evidence="5" id="KW-0812">Transmembrane</keyword>
<dbReference type="PANTHER" id="PTHR33121">
    <property type="entry name" value="CYCLIC DI-GMP PHOSPHODIESTERASE PDEF"/>
    <property type="match status" value="1"/>
</dbReference>
<keyword evidence="8" id="KW-0472">Membrane</keyword>
<organism evidence="11 12">
    <name type="scientific">Roseibium marinum</name>
    <dbReference type="NCBI Taxonomy" id="281252"/>
    <lineage>
        <taxon>Bacteria</taxon>
        <taxon>Pseudomonadati</taxon>
        <taxon>Pseudomonadota</taxon>
        <taxon>Alphaproteobacteria</taxon>
        <taxon>Hyphomicrobiales</taxon>
        <taxon>Stappiaceae</taxon>
        <taxon>Roseibium</taxon>
    </lineage>
</organism>
<evidence type="ECO:0000256" key="8">
    <source>
        <dbReference type="ARBA" id="ARBA00023136"/>
    </source>
</evidence>
<proteinExistence type="predicted"/>
<sequence>MRSKVSRNTVIPLAAALTVFGLGAIAVWLIAAQQLHAVLSDQKNYVVQKISLEFRHRDELLQDFAERANQGCSDKLLEEMRRALFDHNSTRDIAILDDGANEIRCTALLGALERPALLQPEAGLPTPKEGRIVWMNPAGLDYPHSTNLVVFREGPLAVISYPAWTGDLPDYRRWEVTATTPNSGTKVTVLGQSGVSGDYQWSRWNPFVSLLYVRSCELENGIICLYLNAGLGELAANEWPLLVTGNLVNATMAVLLFLQVRTHLLLRNSVGSRIRRSIRSGGVQFRCVYQPIIDLRSDRLSGCEVLARYEDEYGPLSPAEFIPEVERQQLTWAFTEIVLSRALKDLEPILDRHPELNVSVNFFPGDLDDVHVERLSTNPSLRWAASRKFRLCFEILETGILSADHMQKVQRFLDRCGFLTAIDDFGTGYSNISQVRDSHINLIKIDRSFVQELDRKLPAMRASLVGPMIEIARSINVEVVAEGIETETQLSQIKELKVRFGQGFFLSRPLETDAFRDFAQADRNNAPQTVVSMKRS</sequence>
<evidence type="ECO:0000259" key="10">
    <source>
        <dbReference type="PROSITE" id="PS50883"/>
    </source>
</evidence>
<dbReference type="PANTHER" id="PTHR33121:SF71">
    <property type="entry name" value="OXYGEN SENSOR PROTEIN DOSP"/>
    <property type="match status" value="1"/>
</dbReference>
<protein>
    <recommendedName>
        <fullName evidence="2">cyclic-guanylate-specific phosphodiesterase</fullName>
        <ecNumber evidence="2">3.1.4.52</ecNumber>
    </recommendedName>
</protein>
<comment type="subcellular location">
    <subcellularLocation>
        <location evidence="1">Cell membrane</location>
        <topology evidence="1">Multi-pass membrane protein</topology>
    </subcellularLocation>
</comment>
<keyword evidence="7" id="KW-1133">Transmembrane helix</keyword>
<evidence type="ECO:0000256" key="5">
    <source>
        <dbReference type="ARBA" id="ARBA00022692"/>
    </source>
</evidence>
<dbReference type="Pfam" id="PF00563">
    <property type="entry name" value="EAL"/>
    <property type="match status" value="1"/>
</dbReference>
<comment type="catalytic activity">
    <reaction evidence="9">
        <text>3',3'-c-di-GMP + H2O = 5'-phosphoguanylyl(3'-&gt;5')guanosine + H(+)</text>
        <dbReference type="Rhea" id="RHEA:24902"/>
        <dbReference type="ChEBI" id="CHEBI:15377"/>
        <dbReference type="ChEBI" id="CHEBI:15378"/>
        <dbReference type="ChEBI" id="CHEBI:58754"/>
        <dbReference type="ChEBI" id="CHEBI:58805"/>
        <dbReference type="EC" id="3.1.4.52"/>
    </reaction>
</comment>
<keyword evidence="3" id="KW-1003">Cell membrane</keyword>
<dbReference type="GO" id="GO:0071111">
    <property type="term" value="F:cyclic-guanylate-specific phosphodiesterase activity"/>
    <property type="evidence" value="ECO:0007669"/>
    <property type="project" value="UniProtKB-EC"/>
</dbReference>
<dbReference type="GO" id="GO:0005886">
    <property type="term" value="C:plasma membrane"/>
    <property type="evidence" value="ECO:0007669"/>
    <property type="project" value="UniProtKB-SubCell"/>
</dbReference>
<keyword evidence="6" id="KW-0378">Hydrolase</keyword>
<evidence type="ECO:0000256" key="4">
    <source>
        <dbReference type="ARBA" id="ARBA00022636"/>
    </source>
</evidence>
<evidence type="ECO:0000256" key="9">
    <source>
        <dbReference type="ARBA" id="ARBA00034290"/>
    </source>
</evidence>
<evidence type="ECO:0000256" key="2">
    <source>
        <dbReference type="ARBA" id="ARBA00012282"/>
    </source>
</evidence>
<reference evidence="11 12" key="1">
    <citation type="submission" date="2018-01" db="EMBL/GenBank/DDBJ databases">
        <title>Genomic Encyclopedia of Archaeal and Bacterial Type Strains, Phase II (KMG-II): from individual species to whole genera.</title>
        <authorList>
            <person name="Goeker M."/>
        </authorList>
    </citation>
    <scope>NUCLEOTIDE SEQUENCE [LARGE SCALE GENOMIC DNA]</scope>
    <source>
        <strain evidence="11 12">DSM 17023</strain>
    </source>
</reference>
<evidence type="ECO:0000313" key="12">
    <source>
        <dbReference type="Proteomes" id="UP000236959"/>
    </source>
</evidence>
<evidence type="ECO:0000256" key="6">
    <source>
        <dbReference type="ARBA" id="ARBA00022801"/>
    </source>
</evidence>
<dbReference type="PROSITE" id="PS50883">
    <property type="entry name" value="EAL"/>
    <property type="match status" value="1"/>
</dbReference>
<gene>
    <name evidence="11" type="ORF">CLV41_11464</name>
</gene>
<dbReference type="SMART" id="SM00052">
    <property type="entry name" value="EAL"/>
    <property type="match status" value="1"/>
</dbReference>
<dbReference type="RefSeq" id="WP_103225003.1">
    <property type="nucleotide sequence ID" value="NZ_PPCN01000014.1"/>
</dbReference>
<dbReference type="InterPro" id="IPR035919">
    <property type="entry name" value="EAL_sf"/>
</dbReference>
<comment type="caution">
    <text evidence="11">The sequence shown here is derived from an EMBL/GenBank/DDBJ whole genome shotgun (WGS) entry which is preliminary data.</text>
</comment>
<name>A0A2S3ULG2_9HYPH</name>
<dbReference type="InterPro" id="IPR024744">
    <property type="entry name" value="CSS-motif_dom"/>
</dbReference>
<dbReference type="InterPro" id="IPR050706">
    <property type="entry name" value="Cyclic-di-GMP_PDE-like"/>
</dbReference>
<dbReference type="AlphaFoldDB" id="A0A2S3ULG2"/>
<evidence type="ECO:0000256" key="1">
    <source>
        <dbReference type="ARBA" id="ARBA00004651"/>
    </source>
</evidence>
<dbReference type="OrthoDB" id="9814202at2"/>
<dbReference type="SUPFAM" id="SSF141868">
    <property type="entry name" value="EAL domain-like"/>
    <property type="match status" value="1"/>
</dbReference>
<keyword evidence="12" id="KW-1185">Reference proteome</keyword>
<dbReference type="EC" id="3.1.4.52" evidence="2"/>
<dbReference type="CDD" id="cd01948">
    <property type="entry name" value="EAL"/>
    <property type="match status" value="1"/>
</dbReference>
<dbReference type="EMBL" id="PPCN01000014">
    <property type="protein sequence ID" value="POF28393.1"/>
    <property type="molecule type" value="Genomic_DNA"/>
</dbReference>
<evidence type="ECO:0000256" key="7">
    <source>
        <dbReference type="ARBA" id="ARBA00022989"/>
    </source>
</evidence>
<dbReference type="InterPro" id="IPR001633">
    <property type="entry name" value="EAL_dom"/>
</dbReference>
<evidence type="ECO:0000313" key="11">
    <source>
        <dbReference type="EMBL" id="POF28393.1"/>
    </source>
</evidence>
<dbReference type="Gene3D" id="3.20.20.450">
    <property type="entry name" value="EAL domain"/>
    <property type="match status" value="1"/>
</dbReference>